<dbReference type="AlphaFoldDB" id="A0A0A3JSZ5"/>
<gene>
    <name evidence="1" type="ORF">CD30_13410</name>
</gene>
<sequence length="139" mass="16219">MASRKQKIEAIKRIAMISGAEMNDFHLTADVIILAEVFSDPFEFNSVIEIIIKEIEETVKDPSRGEDLKWDLRDLKKLKFYSGFNQYPQKKDLRVVYQLIKNIVVYGFGHRWLPKSIEENGVLLDTSIYEKIKQRAGIR</sequence>
<evidence type="ECO:0000313" key="1">
    <source>
        <dbReference type="EMBL" id="KGR90142.1"/>
    </source>
</evidence>
<name>A0A0A3JSZ5_9BACL</name>
<reference evidence="1 2" key="1">
    <citation type="submission" date="2014-02" db="EMBL/GenBank/DDBJ databases">
        <title>Draft genome sequence of Lysinibacillus massiliensis CCUG 49529.</title>
        <authorList>
            <person name="Zhang F."/>
            <person name="Wang G."/>
            <person name="Zhang L."/>
        </authorList>
    </citation>
    <scope>NUCLEOTIDE SEQUENCE [LARGE SCALE GENOMIC DNA]</scope>
    <source>
        <strain evidence="1 2">CCUG 49529</strain>
    </source>
</reference>
<proteinExistence type="predicted"/>
<dbReference type="RefSeq" id="WP_036177680.1">
    <property type="nucleotide sequence ID" value="NZ_AVCZ01000025.1"/>
</dbReference>
<dbReference type="Proteomes" id="UP000030595">
    <property type="component" value="Unassembled WGS sequence"/>
</dbReference>
<protein>
    <submittedName>
        <fullName evidence="1">Uncharacterized protein</fullName>
    </submittedName>
</protein>
<evidence type="ECO:0000313" key="2">
    <source>
        <dbReference type="Proteomes" id="UP000030595"/>
    </source>
</evidence>
<comment type="caution">
    <text evidence="1">The sequence shown here is derived from an EMBL/GenBank/DDBJ whole genome shotgun (WGS) entry which is preliminary data.</text>
</comment>
<accession>A0A0A3JSZ5</accession>
<organism evidence="1 2">
    <name type="scientific">Ureibacillus massiliensis 4400831 = CIP 108448 = CCUG 49529</name>
    <dbReference type="NCBI Taxonomy" id="1211035"/>
    <lineage>
        <taxon>Bacteria</taxon>
        <taxon>Bacillati</taxon>
        <taxon>Bacillota</taxon>
        <taxon>Bacilli</taxon>
        <taxon>Bacillales</taxon>
        <taxon>Caryophanaceae</taxon>
        <taxon>Ureibacillus</taxon>
    </lineage>
</organism>
<dbReference type="EMBL" id="JPVQ01000025">
    <property type="protein sequence ID" value="KGR90142.1"/>
    <property type="molecule type" value="Genomic_DNA"/>
</dbReference>
<dbReference type="OrthoDB" id="3232777at2"/>
<keyword evidence="2" id="KW-1185">Reference proteome</keyword>